<organism evidence="6 7">
    <name type="scientific">Methylobrevis albus</name>
    <dbReference type="NCBI Taxonomy" id="2793297"/>
    <lineage>
        <taxon>Bacteria</taxon>
        <taxon>Pseudomonadati</taxon>
        <taxon>Pseudomonadota</taxon>
        <taxon>Alphaproteobacteria</taxon>
        <taxon>Hyphomicrobiales</taxon>
        <taxon>Pleomorphomonadaceae</taxon>
        <taxon>Methylobrevis</taxon>
    </lineage>
</organism>
<feature type="transmembrane region" description="Helical" evidence="5">
    <location>
        <begin position="81"/>
        <end position="101"/>
    </location>
</feature>
<evidence type="ECO:0000313" key="6">
    <source>
        <dbReference type="EMBL" id="MBH0237245.1"/>
    </source>
</evidence>
<evidence type="ECO:0000256" key="4">
    <source>
        <dbReference type="ARBA" id="ARBA00023136"/>
    </source>
</evidence>
<reference evidence="6" key="1">
    <citation type="submission" date="2020-12" db="EMBL/GenBank/DDBJ databases">
        <title>Methylobrevis albus sp. nov., isolated from fresh water lack sediment.</title>
        <authorList>
            <person name="Zou Q."/>
        </authorList>
    </citation>
    <scope>NUCLEOTIDE SEQUENCE</scope>
    <source>
        <strain evidence="6">L22</strain>
    </source>
</reference>
<keyword evidence="7" id="KW-1185">Reference proteome</keyword>
<dbReference type="InterPro" id="IPR003752">
    <property type="entry name" value="DiS_bond_form_DsbB/BdbC"/>
</dbReference>
<dbReference type="EMBL" id="JADZLT010000042">
    <property type="protein sequence ID" value="MBH0237245.1"/>
    <property type="molecule type" value="Genomic_DNA"/>
</dbReference>
<name>A0A931I0T8_9HYPH</name>
<feature type="transmembrane region" description="Helical" evidence="5">
    <location>
        <begin position="53"/>
        <end position="69"/>
    </location>
</feature>
<dbReference type="RefSeq" id="WP_197310343.1">
    <property type="nucleotide sequence ID" value="NZ_JADZLT010000042.1"/>
</dbReference>
<dbReference type="InterPro" id="IPR023380">
    <property type="entry name" value="DsbB-like_sf"/>
</dbReference>
<evidence type="ECO:0000256" key="1">
    <source>
        <dbReference type="ARBA" id="ARBA00004141"/>
    </source>
</evidence>
<dbReference type="PIRSF" id="PIRSF033913">
    <property type="entry name" value="S-S_format_DsbB"/>
    <property type="match status" value="1"/>
</dbReference>
<evidence type="ECO:0000256" key="5">
    <source>
        <dbReference type="SAM" id="Phobius"/>
    </source>
</evidence>
<dbReference type="GO" id="GO:0015035">
    <property type="term" value="F:protein-disulfide reductase activity"/>
    <property type="evidence" value="ECO:0007669"/>
    <property type="project" value="InterPro"/>
</dbReference>
<keyword evidence="3 5" id="KW-1133">Transmembrane helix</keyword>
<dbReference type="Pfam" id="PF02600">
    <property type="entry name" value="DsbB"/>
    <property type="match status" value="1"/>
</dbReference>
<dbReference type="GO" id="GO:0016020">
    <property type="term" value="C:membrane"/>
    <property type="evidence" value="ECO:0007669"/>
    <property type="project" value="UniProtKB-SubCell"/>
</dbReference>
<feature type="transmembrane region" description="Helical" evidence="5">
    <location>
        <begin position="12"/>
        <end position="33"/>
    </location>
</feature>
<keyword evidence="4 5" id="KW-0472">Membrane</keyword>
<comment type="subcellular location">
    <subcellularLocation>
        <location evidence="1">Membrane</location>
        <topology evidence="1">Multi-pass membrane protein</topology>
    </subcellularLocation>
</comment>
<accession>A0A931I0T8</accession>
<dbReference type="GO" id="GO:0006457">
    <property type="term" value="P:protein folding"/>
    <property type="evidence" value="ECO:0007669"/>
    <property type="project" value="InterPro"/>
</dbReference>
<sequence length="175" mass="18141">MSSDLGTRDHHATGAIAAAALAFAIGLGAILAAWGFQLIGGYLPCQLCYQERIPYYLGLPPLALGLWLAANGRLRGFARGLLLLSGAIFAAGFALGGYHAGAEWGFWPGPSDCGGGMLPPASADDLLGQIRSTRLVSCTEASFRLFGLSFAGWNVVASATVAVLAFVGARNLRRA</sequence>
<evidence type="ECO:0000256" key="3">
    <source>
        <dbReference type="ARBA" id="ARBA00022989"/>
    </source>
</evidence>
<evidence type="ECO:0000256" key="2">
    <source>
        <dbReference type="ARBA" id="ARBA00022692"/>
    </source>
</evidence>
<protein>
    <submittedName>
        <fullName evidence="6">Disulfide bond formation protein B</fullName>
    </submittedName>
</protein>
<dbReference type="InterPro" id="IPR024199">
    <property type="entry name" value="Uncharacterised_DsbB"/>
</dbReference>
<dbReference type="Gene3D" id="1.20.1550.10">
    <property type="entry name" value="DsbB-like"/>
    <property type="match status" value="1"/>
</dbReference>
<dbReference type="Proteomes" id="UP000631694">
    <property type="component" value="Unassembled WGS sequence"/>
</dbReference>
<keyword evidence="2 5" id="KW-0812">Transmembrane</keyword>
<gene>
    <name evidence="6" type="ORF">I5731_05375</name>
</gene>
<comment type="caution">
    <text evidence="6">The sequence shown here is derived from an EMBL/GenBank/DDBJ whole genome shotgun (WGS) entry which is preliminary data.</text>
</comment>
<feature type="transmembrane region" description="Helical" evidence="5">
    <location>
        <begin position="150"/>
        <end position="169"/>
    </location>
</feature>
<proteinExistence type="predicted"/>
<dbReference type="SUPFAM" id="SSF158442">
    <property type="entry name" value="DsbB-like"/>
    <property type="match status" value="1"/>
</dbReference>
<evidence type="ECO:0000313" key="7">
    <source>
        <dbReference type="Proteomes" id="UP000631694"/>
    </source>
</evidence>
<dbReference type="AlphaFoldDB" id="A0A931I0T8"/>